<dbReference type="PANTHER" id="PTHR43302">
    <property type="entry name" value="TRANSPORTER ARSB-RELATED"/>
    <property type="match status" value="1"/>
</dbReference>
<feature type="transmembrane region" description="Helical" evidence="10">
    <location>
        <begin position="403"/>
        <end position="422"/>
    </location>
</feature>
<evidence type="ECO:0000256" key="3">
    <source>
        <dbReference type="ARBA" id="ARBA00009843"/>
    </source>
</evidence>
<dbReference type="EMBL" id="BAABKG010000001">
    <property type="protein sequence ID" value="GAA5144362.1"/>
    <property type="molecule type" value="Genomic_DNA"/>
</dbReference>
<gene>
    <name evidence="12" type="ORF">GCM10023340_12080</name>
</gene>
<evidence type="ECO:0000256" key="10">
    <source>
        <dbReference type="SAM" id="Phobius"/>
    </source>
</evidence>
<evidence type="ECO:0000259" key="11">
    <source>
        <dbReference type="Pfam" id="PF03600"/>
    </source>
</evidence>
<feature type="transmembrane region" description="Helical" evidence="10">
    <location>
        <begin position="70"/>
        <end position="87"/>
    </location>
</feature>
<dbReference type="RefSeq" id="WP_345455553.1">
    <property type="nucleotide sequence ID" value="NZ_BAABKG010000001.1"/>
</dbReference>
<evidence type="ECO:0000256" key="4">
    <source>
        <dbReference type="ARBA" id="ARBA00022448"/>
    </source>
</evidence>
<keyword evidence="9 10" id="KW-0472">Membrane</keyword>
<keyword evidence="6 10" id="KW-0812">Transmembrane</keyword>
<feature type="transmembrane region" description="Helical" evidence="10">
    <location>
        <begin position="253"/>
        <end position="270"/>
    </location>
</feature>
<feature type="transmembrane region" description="Helical" evidence="10">
    <location>
        <begin position="229"/>
        <end position="247"/>
    </location>
</feature>
<protein>
    <submittedName>
        <fullName evidence="12">ArsB/NhaD family transporter</fullName>
    </submittedName>
</protein>
<feature type="transmembrane region" description="Helical" evidence="10">
    <location>
        <begin position="40"/>
        <end position="58"/>
    </location>
</feature>
<sequence>MLASLTTVWSVGTVLRDDVVPVAALVALLVVAYRHPRRAVEAGVAVLAAGVVLLAGALSPDAAGETVGELWPVVAFLAAILVVAQLCDRAGLFTAAGGLLRGGGPVRLLTVAFLLAAAVTAVLSLDATVVLLTPVVVAAARDAGVSARPAAYACLRMANSASLLLPVSNLTNLLALPSLGAEVSGFAGFAATMAPVLLVVLVVEYAGLRLLFRRELAASPRPAAAPAPPLPVVPVVVVTAMLAGFAITSPWGLDPWWVAAAAALVLAVWARTRGLAGVRDVVLAAHAEFALFVLALGVVVAALAPGVVGDVVAASVPGDTSWAGLLAVAVVATVAANLFTNLSATLLVVPLVAPLGDAAVLAALVGLNAGSGLTVAGSLANLLWRRTLTAAGEETSLREFHRVSLLLTPVTVLAATTTLWAVTR</sequence>
<comment type="subcellular location">
    <subcellularLocation>
        <location evidence="1">Cell membrane</location>
        <topology evidence="1">Multi-pass membrane protein</topology>
    </subcellularLocation>
</comment>
<feature type="transmembrane region" description="Helical" evidence="10">
    <location>
        <begin position="186"/>
        <end position="208"/>
    </location>
</feature>
<reference evidence="13" key="1">
    <citation type="journal article" date="2019" name="Int. J. Syst. Evol. Microbiol.">
        <title>The Global Catalogue of Microorganisms (GCM) 10K type strain sequencing project: providing services to taxonomists for standard genome sequencing and annotation.</title>
        <authorList>
            <consortium name="The Broad Institute Genomics Platform"/>
            <consortium name="The Broad Institute Genome Sequencing Center for Infectious Disease"/>
            <person name="Wu L."/>
            <person name="Ma J."/>
        </authorList>
    </citation>
    <scope>NUCLEOTIDE SEQUENCE [LARGE SCALE GENOMIC DNA]</scope>
    <source>
        <strain evidence="13">JCM 18459</strain>
    </source>
</reference>
<evidence type="ECO:0000256" key="8">
    <source>
        <dbReference type="ARBA" id="ARBA00022989"/>
    </source>
</evidence>
<dbReference type="Proteomes" id="UP001500221">
    <property type="component" value="Unassembled WGS sequence"/>
</dbReference>
<keyword evidence="8 10" id="KW-1133">Transmembrane helix</keyword>
<evidence type="ECO:0000256" key="5">
    <source>
        <dbReference type="ARBA" id="ARBA00022475"/>
    </source>
</evidence>
<dbReference type="InterPro" id="IPR004680">
    <property type="entry name" value="Cit_transptr-like_dom"/>
</dbReference>
<feature type="transmembrane region" description="Helical" evidence="10">
    <location>
        <begin position="359"/>
        <end position="383"/>
    </location>
</feature>
<comment type="similarity">
    <text evidence="3">Belongs to the CitM (TC 2.A.11) transporter family.</text>
</comment>
<feature type="transmembrane region" description="Helical" evidence="10">
    <location>
        <begin position="14"/>
        <end position="33"/>
    </location>
</feature>
<evidence type="ECO:0000256" key="6">
    <source>
        <dbReference type="ARBA" id="ARBA00022692"/>
    </source>
</evidence>
<accession>A0ABP9PCF9</accession>
<feature type="transmembrane region" description="Helical" evidence="10">
    <location>
        <begin position="282"/>
        <end position="304"/>
    </location>
</feature>
<evidence type="ECO:0000313" key="13">
    <source>
        <dbReference type="Proteomes" id="UP001500221"/>
    </source>
</evidence>
<dbReference type="Pfam" id="PF03600">
    <property type="entry name" value="CitMHS"/>
    <property type="match status" value="1"/>
</dbReference>
<comment type="similarity">
    <text evidence="2">Belongs to the ArsB family.</text>
</comment>
<organism evidence="12 13">
    <name type="scientific">Nocardioides marinquilinus</name>
    <dbReference type="NCBI Taxonomy" id="1210400"/>
    <lineage>
        <taxon>Bacteria</taxon>
        <taxon>Bacillati</taxon>
        <taxon>Actinomycetota</taxon>
        <taxon>Actinomycetes</taxon>
        <taxon>Propionibacteriales</taxon>
        <taxon>Nocardioidaceae</taxon>
        <taxon>Nocardioides</taxon>
    </lineage>
</organism>
<evidence type="ECO:0000256" key="1">
    <source>
        <dbReference type="ARBA" id="ARBA00004651"/>
    </source>
</evidence>
<keyword evidence="13" id="KW-1185">Reference proteome</keyword>
<evidence type="ECO:0000313" key="12">
    <source>
        <dbReference type="EMBL" id="GAA5144362.1"/>
    </source>
</evidence>
<dbReference type="PANTHER" id="PTHR43302:SF5">
    <property type="entry name" value="TRANSPORTER ARSB-RELATED"/>
    <property type="match status" value="1"/>
</dbReference>
<name>A0ABP9PCF9_9ACTN</name>
<dbReference type="PRINTS" id="PR00758">
    <property type="entry name" value="ARSENICPUMP"/>
</dbReference>
<feature type="transmembrane region" description="Helical" evidence="10">
    <location>
        <begin position="108"/>
        <end position="132"/>
    </location>
</feature>
<proteinExistence type="inferred from homology"/>
<keyword evidence="7" id="KW-0059">Arsenical resistance</keyword>
<dbReference type="InterPro" id="IPR000802">
    <property type="entry name" value="Arsenical_pump_ArsB"/>
</dbReference>
<keyword evidence="5" id="KW-1003">Cell membrane</keyword>
<feature type="transmembrane region" description="Helical" evidence="10">
    <location>
        <begin position="324"/>
        <end position="352"/>
    </location>
</feature>
<evidence type="ECO:0000256" key="9">
    <source>
        <dbReference type="ARBA" id="ARBA00023136"/>
    </source>
</evidence>
<evidence type="ECO:0000256" key="7">
    <source>
        <dbReference type="ARBA" id="ARBA00022849"/>
    </source>
</evidence>
<keyword evidence="4" id="KW-0813">Transport</keyword>
<evidence type="ECO:0000256" key="2">
    <source>
        <dbReference type="ARBA" id="ARBA00006433"/>
    </source>
</evidence>
<comment type="caution">
    <text evidence="12">The sequence shown here is derived from an EMBL/GenBank/DDBJ whole genome shotgun (WGS) entry which is preliminary data.</text>
</comment>
<feature type="domain" description="Citrate transporter-like" evidence="11">
    <location>
        <begin position="43"/>
        <end position="358"/>
    </location>
</feature>